<evidence type="ECO:0000313" key="6">
    <source>
        <dbReference type="Proteomes" id="UP000265618"/>
    </source>
</evidence>
<dbReference type="Pfam" id="PF00501">
    <property type="entry name" value="AMP-binding"/>
    <property type="match status" value="1"/>
</dbReference>
<feature type="compositionally biased region" description="Basic and acidic residues" evidence="3">
    <location>
        <begin position="1050"/>
        <end position="1066"/>
    </location>
</feature>
<keyword evidence="6" id="KW-1185">Reference proteome</keyword>
<dbReference type="EMBL" id="BDIP01000175">
    <property type="protein sequence ID" value="GIQ80460.1"/>
    <property type="molecule type" value="Genomic_DNA"/>
</dbReference>
<dbReference type="InterPro" id="IPR020845">
    <property type="entry name" value="AMP-binding_CS"/>
</dbReference>
<dbReference type="GO" id="GO:0031956">
    <property type="term" value="F:medium-chain fatty acid-CoA ligase activity"/>
    <property type="evidence" value="ECO:0007669"/>
    <property type="project" value="TreeGrafter"/>
</dbReference>
<dbReference type="OrthoDB" id="10253115at2759"/>
<dbReference type="PANTHER" id="PTHR43201">
    <property type="entry name" value="ACYL-COA SYNTHETASE"/>
    <property type="match status" value="1"/>
</dbReference>
<evidence type="ECO:0000259" key="4">
    <source>
        <dbReference type="PROSITE" id="PS50075"/>
    </source>
</evidence>
<dbReference type="Gene3D" id="3.30.300.30">
    <property type="match status" value="1"/>
</dbReference>
<gene>
    <name evidence="5" type="ORF">KIPB_001262</name>
</gene>
<keyword evidence="1" id="KW-0596">Phosphopantetheine</keyword>
<evidence type="ECO:0000256" key="2">
    <source>
        <dbReference type="ARBA" id="ARBA00022553"/>
    </source>
</evidence>
<feature type="compositionally biased region" description="Basic and acidic residues" evidence="3">
    <location>
        <begin position="1724"/>
        <end position="1736"/>
    </location>
</feature>
<feature type="domain" description="Carrier" evidence="4">
    <location>
        <begin position="600"/>
        <end position="684"/>
    </location>
</feature>
<dbReference type="InterPro" id="IPR009081">
    <property type="entry name" value="PP-bd_ACP"/>
</dbReference>
<dbReference type="PROSITE" id="PS00455">
    <property type="entry name" value="AMP_BINDING"/>
    <property type="match status" value="1"/>
</dbReference>
<dbReference type="PANTHER" id="PTHR43201:SF30">
    <property type="entry name" value="AMP-DEPENDENT SYNTHETASE_LIGASE DOMAIN-CONTAINING PROTEIN"/>
    <property type="match status" value="1"/>
</dbReference>
<sequence length="1926" mass="202281">MPSANGGLAPYMVDNGRVNYQPLETWPSGAGQSHVKGAEKPEWNIPSPVFGRRFARAQSADPSAINTIFPDEGIELTCGEMQRLAEGIGRGLYAAGVAPGQAVAVALPNGCIAATSETAVLACGFILIFISPHYGHELGHCLSSTDAAAIIILREFTGRDNIALLQSLPEAQNVLKVIVGSATATDASNEGGLPPTFVSFHGLRAQGIALNEEEGLGPVAEARANQKPTDTLVYSFTSGSTGAPKVVELTHATCAQGPLSVKASNKPIKPQGRGTSIVTSPLYFTGTSMGSYFWFQCSARTQLLMGLPFNPAKTLRAINKYGVHAVTGIPSLVYAMLASPALAEEKAKGLHIESFVMGGAPVGVELCQAILAEFPNAMIGGAFGMTETSGGAPVCASWFSSPEDTYGNAGRVLPQWEMAVLDSDDKVLPCGENGELCFKGPGVFKCYYKQPEMTAEALRNGWLHTGDMASISDKGIMRVTGRIRNLVIRGGVNIFPPEIEDYMDRHPAILEANVIGVPDKALGEALCAFYTCKEGMAVDDAALRAFLQAESLAEYKIPRDLFCIPEMPRTTSGKISKPALRLMAPDLIAAKRVHTPATNPPTHPAAVACAEAFAKVLDIPVVCINRDDSFFAVGGDSLRVAQLMVTLQNDARVGKDLAKRAFAFNKFFAHPTCALFEEEAKAMAAEASAGPNSGAATLPMDWQVAAQHPPALSSALDALPAAPEGEVRNVFVTGATGFIGSHIVRDMLTRVTGTIHCLVRAATPEKGMARLLSTAEGIEQPFTEAEASRLRAVVGDLDKEYFGMDQAAFQALGAEVDAVVHCGARVYWLAAWEDLAPANIRGTLTAVHLAAIRNVPMTFVSTIGVSTSHRSIRDRVQADGVKKVSWDPIDAPATNMGYAVSKPLLGVGEGSVSVTPADLPFGDAPTVTVSGSKFCVLPPRLLMDEASLPPSATQGVLTAQEMLQEVLPPPSGAESLYLAVDALVAQDMLDAQAIFPNTPVPEAQAPGKKGKAKPDPKGTTAHKGKGVTFPVSTTGINVMLPPMLPCIPGKGERETDQAEGAEGEREAHPGVCHVVVPPTQAEGRVLTSHPIDKATPVWCSALQTAMHALYGEDLSPEMCMASLLKASGHFDCLVSLPPTLSSVQGVLSSDTPLGLAVTADRAAELGMPVGVGYGILGLHTGPRLGRAEDEDECDTVYIRLRASCTALQPSIFLPSLPVPLNSDANTWTASLEEALDETAYQRERNTELRVQRERGEESDDGSAYSYPCDFYLPVDAFECVMDRVLCTIGGRETAKCAVVQCVPKGVCESEGVEGAGLASHVYMHISNSPVHLEFRHPPALKGAAAEEDVPPLASALEGEGETLTLVTLPNGSRVKVTRGVQSVTIPAGNQGVLCIETSWVSGVMVRASSAGGVHVYGQGASNVVDIPAEKSLPLHPSETGMLCAARVTVSKSPSSLAFSCLDALSVSGATLSVYLYAKTAEGRYTPAYPSPGPFALPLPVPLPSCEEETEILAVLVGASPYCVPKSAYRVHLIGEGVSSGQGVDMAICGTAAGLDVALTQTSPTLSLSVTLPPDSEGLVFMGTSESEGVSPSPILDVSVCVLPDLSVSEDEGEMEPGMEGKGQMDQACRMLRHPEVYSLRTGLGSVPPIPLTSGGAPTSYILRVGHAPAEGGSDPRCYVPVSLPPLRLSLLSSKPGIAVAVTKPLDSAAEAVLGALTRVAQAQAEREAEEQAKREDGEEERENGRTVDNMLAVLNREDALSPVACLLSLPQPGEAPASATGTASKGKGKSTARGGASARGKPADHGAMSPFGTDIIGRESIVSAAVGSIDVSLLHQHMPYDSAPQLVLLDEEDQDEERLAVEAGLPETCVSLPETEPEDMAGGPREAEERRREVFVSAGVEAETTAAKVAGLYSSRLQRLLRPKTE</sequence>
<dbReference type="SUPFAM" id="SSF56801">
    <property type="entry name" value="Acetyl-CoA synthetase-like"/>
    <property type="match status" value="1"/>
</dbReference>
<dbReference type="GO" id="GO:0006631">
    <property type="term" value="P:fatty acid metabolic process"/>
    <property type="evidence" value="ECO:0007669"/>
    <property type="project" value="TreeGrafter"/>
</dbReference>
<feature type="region of interest" description="Disordered" evidence="3">
    <location>
        <begin position="1044"/>
        <end position="1066"/>
    </location>
</feature>
<name>A0A9K3GFG2_9EUKA</name>
<feature type="region of interest" description="Disordered" evidence="3">
    <location>
        <begin position="1772"/>
        <end position="1808"/>
    </location>
</feature>
<dbReference type="Pfam" id="PF00550">
    <property type="entry name" value="PP-binding"/>
    <property type="match status" value="1"/>
</dbReference>
<dbReference type="InterPro" id="IPR036736">
    <property type="entry name" value="ACP-like_sf"/>
</dbReference>
<dbReference type="Gene3D" id="1.10.1200.10">
    <property type="entry name" value="ACP-like"/>
    <property type="match status" value="1"/>
</dbReference>
<reference evidence="5 6" key="1">
    <citation type="journal article" date="2018" name="PLoS ONE">
        <title>The draft genome of Kipferlia bialata reveals reductive genome evolution in fornicate parasites.</title>
        <authorList>
            <person name="Tanifuji G."/>
            <person name="Takabayashi S."/>
            <person name="Kume K."/>
            <person name="Takagi M."/>
            <person name="Nakayama T."/>
            <person name="Kamikawa R."/>
            <person name="Inagaki Y."/>
            <person name="Hashimoto T."/>
        </authorList>
    </citation>
    <scope>NUCLEOTIDE SEQUENCE [LARGE SCALE GENOMIC DNA]</scope>
    <source>
        <strain evidence="5">NY0173</strain>
    </source>
</reference>
<dbReference type="InterPro" id="IPR045851">
    <property type="entry name" value="AMP-bd_C_sf"/>
</dbReference>
<dbReference type="PROSITE" id="PS50075">
    <property type="entry name" value="CARRIER"/>
    <property type="match status" value="1"/>
</dbReference>
<proteinExistence type="predicted"/>
<dbReference type="Gene3D" id="3.40.50.720">
    <property type="entry name" value="NAD(P)-binding Rossmann-like Domain"/>
    <property type="match status" value="1"/>
</dbReference>
<comment type="caution">
    <text evidence="5">The sequence shown here is derived from an EMBL/GenBank/DDBJ whole genome shotgun (WGS) entry which is preliminary data.</text>
</comment>
<dbReference type="InterPro" id="IPR025110">
    <property type="entry name" value="AMP-bd_C"/>
</dbReference>
<dbReference type="SUPFAM" id="SSF47336">
    <property type="entry name" value="ACP-like"/>
    <property type="match status" value="1"/>
</dbReference>
<dbReference type="InterPro" id="IPR042099">
    <property type="entry name" value="ANL_N_sf"/>
</dbReference>
<evidence type="ECO:0000256" key="1">
    <source>
        <dbReference type="ARBA" id="ARBA00022450"/>
    </source>
</evidence>
<keyword evidence="2" id="KW-0597">Phosphoprotein</keyword>
<feature type="region of interest" description="Disordered" evidence="3">
    <location>
        <begin position="1242"/>
        <end position="1261"/>
    </location>
</feature>
<evidence type="ECO:0000256" key="3">
    <source>
        <dbReference type="SAM" id="MobiDB-lite"/>
    </source>
</evidence>
<dbReference type="Gene3D" id="3.40.50.12780">
    <property type="entry name" value="N-terminal domain of ligase-like"/>
    <property type="match status" value="1"/>
</dbReference>
<dbReference type="Pfam" id="PF07993">
    <property type="entry name" value="NAD_binding_4"/>
    <property type="match status" value="1"/>
</dbReference>
<evidence type="ECO:0000313" key="5">
    <source>
        <dbReference type="EMBL" id="GIQ80460.1"/>
    </source>
</evidence>
<feature type="region of interest" description="Disordered" evidence="3">
    <location>
        <begin position="1723"/>
        <end position="1744"/>
    </location>
</feature>
<feature type="compositionally biased region" description="Basic and acidic residues" evidence="3">
    <location>
        <begin position="1242"/>
        <end position="1255"/>
    </location>
</feature>
<dbReference type="Pfam" id="PF13193">
    <property type="entry name" value="AMP-binding_C"/>
    <property type="match status" value="1"/>
</dbReference>
<dbReference type="Proteomes" id="UP000265618">
    <property type="component" value="Unassembled WGS sequence"/>
</dbReference>
<protein>
    <recommendedName>
        <fullName evidence="4">Carrier domain-containing protein</fullName>
    </recommendedName>
</protein>
<dbReference type="InterPro" id="IPR036291">
    <property type="entry name" value="NAD(P)-bd_dom_sf"/>
</dbReference>
<accession>A0A9K3GFG2</accession>
<dbReference type="InterPro" id="IPR000873">
    <property type="entry name" value="AMP-dep_synth/lig_dom"/>
</dbReference>
<feature type="region of interest" description="Disordered" evidence="3">
    <location>
        <begin position="998"/>
        <end position="1028"/>
    </location>
</feature>
<organism evidence="5 6">
    <name type="scientific">Kipferlia bialata</name>
    <dbReference type="NCBI Taxonomy" id="797122"/>
    <lineage>
        <taxon>Eukaryota</taxon>
        <taxon>Metamonada</taxon>
        <taxon>Carpediemonas-like organisms</taxon>
        <taxon>Kipferlia</taxon>
    </lineage>
</organism>
<dbReference type="SUPFAM" id="SSF51735">
    <property type="entry name" value="NAD(P)-binding Rossmann-fold domains"/>
    <property type="match status" value="1"/>
</dbReference>
<dbReference type="InterPro" id="IPR013120">
    <property type="entry name" value="FAR_NAD-bd"/>
</dbReference>